<feature type="non-terminal residue" evidence="2">
    <location>
        <position position="1"/>
    </location>
</feature>
<feature type="compositionally biased region" description="Pro residues" evidence="1">
    <location>
        <begin position="125"/>
        <end position="135"/>
    </location>
</feature>
<proteinExistence type="predicted"/>
<feature type="compositionally biased region" description="Polar residues" evidence="1">
    <location>
        <begin position="1"/>
        <end position="39"/>
    </location>
</feature>
<feature type="non-terminal residue" evidence="2">
    <location>
        <position position="217"/>
    </location>
</feature>
<name>A0A2J8S3Q9_PONAB</name>
<accession>A0A2J8S3Q9</accession>
<evidence type="ECO:0000256" key="1">
    <source>
        <dbReference type="SAM" id="MobiDB-lite"/>
    </source>
</evidence>
<organism evidence="2">
    <name type="scientific">Pongo abelii</name>
    <name type="common">Sumatran orangutan</name>
    <name type="synonym">Pongo pygmaeus abelii</name>
    <dbReference type="NCBI Taxonomy" id="9601"/>
    <lineage>
        <taxon>Eukaryota</taxon>
        <taxon>Metazoa</taxon>
        <taxon>Chordata</taxon>
        <taxon>Craniata</taxon>
        <taxon>Vertebrata</taxon>
        <taxon>Euteleostomi</taxon>
        <taxon>Mammalia</taxon>
        <taxon>Eutheria</taxon>
        <taxon>Euarchontoglires</taxon>
        <taxon>Primates</taxon>
        <taxon>Haplorrhini</taxon>
        <taxon>Catarrhini</taxon>
        <taxon>Hominidae</taxon>
        <taxon>Pongo</taxon>
    </lineage>
</organism>
<evidence type="ECO:0000313" key="2">
    <source>
        <dbReference type="EMBL" id="PNJ15411.1"/>
    </source>
</evidence>
<comment type="caution">
    <text evidence="2">The sequence shown here is derived from an EMBL/GenBank/DDBJ whole genome shotgun (WGS) entry which is preliminary data.</text>
</comment>
<protein>
    <submittedName>
        <fullName evidence="2">WNK1 isoform 14</fullName>
    </submittedName>
</protein>
<gene>
    <name evidence="2" type="ORF">CR201_G0046545</name>
</gene>
<feature type="compositionally biased region" description="Low complexity" evidence="1">
    <location>
        <begin position="64"/>
        <end position="110"/>
    </location>
</feature>
<dbReference type="EMBL" id="NDHI03003614">
    <property type="protein sequence ID" value="PNJ15411.1"/>
    <property type="molecule type" value="Genomic_DNA"/>
</dbReference>
<feature type="compositionally biased region" description="Polar residues" evidence="1">
    <location>
        <begin position="156"/>
        <end position="166"/>
    </location>
</feature>
<sequence>ADGTVDSGQGSSVFTESRVSSQQTVSYGSQHEQAHSTGTVPGHIPSTVQAQSQPHGVYPPSSVQQGIQQTAPPQQTVQYSLSQTSTSSEATTAQPVSQPQAPQVLPQVSAGKQSTQGVSQVAPTEPVPVAQPQPTQPTTLASSIDSAHSDVASGMSDGNENVPSSSGRHEGRTTKRHYRKSVRSRSRHEKTSRPKLRILNVSNKGDRVVECQLETHN</sequence>
<feature type="compositionally biased region" description="Basic residues" evidence="1">
    <location>
        <begin position="174"/>
        <end position="196"/>
    </location>
</feature>
<dbReference type="AlphaFoldDB" id="A0A2J8S3Q9"/>
<feature type="region of interest" description="Disordered" evidence="1">
    <location>
        <begin position="1"/>
        <end position="199"/>
    </location>
</feature>
<reference evidence="2" key="1">
    <citation type="submission" date="2017-12" db="EMBL/GenBank/DDBJ databases">
        <title>High-resolution comparative analysis of great ape genomes.</title>
        <authorList>
            <person name="Pollen A."/>
            <person name="Hastie A."/>
            <person name="Hormozdiari F."/>
            <person name="Dougherty M."/>
            <person name="Liu R."/>
            <person name="Chaisson M."/>
            <person name="Hoppe E."/>
            <person name="Hill C."/>
            <person name="Pang A."/>
            <person name="Hillier L."/>
            <person name="Baker C."/>
            <person name="Armstrong J."/>
            <person name="Shendure J."/>
            <person name="Paten B."/>
            <person name="Wilson R."/>
            <person name="Chao H."/>
            <person name="Schneider V."/>
            <person name="Ventura M."/>
            <person name="Kronenberg Z."/>
            <person name="Murali S."/>
            <person name="Gordon D."/>
            <person name="Cantsilieris S."/>
            <person name="Munson K."/>
            <person name="Nelson B."/>
            <person name="Raja A."/>
            <person name="Underwood J."/>
            <person name="Diekhans M."/>
            <person name="Fiddes I."/>
            <person name="Haussler D."/>
            <person name="Eichler E."/>
        </authorList>
    </citation>
    <scope>NUCLEOTIDE SEQUENCE [LARGE SCALE GENOMIC DNA]</scope>
    <source>
        <strain evidence="2">Susie</strain>
    </source>
</reference>